<gene>
    <name evidence="2" type="ORF">DXZ20_09045</name>
</gene>
<name>A0A6M0RI19_9CYAN</name>
<evidence type="ECO:0000313" key="3">
    <source>
        <dbReference type="Proteomes" id="UP000481033"/>
    </source>
</evidence>
<dbReference type="EMBL" id="QXHD01000004">
    <property type="protein sequence ID" value="NEZ55815.1"/>
    <property type="molecule type" value="Genomic_DNA"/>
</dbReference>
<feature type="domain" description="Thioesterase putative" evidence="1">
    <location>
        <begin position="7"/>
        <end position="147"/>
    </location>
</feature>
<keyword evidence="3" id="KW-1185">Reference proteome</keyword>
<dbReference type="Gene3D" id="3.10.129.10">
    <property type="entry name" value="Hotdog Thioesterase"/>
    <property type="match status" value="1"/>
</dbReference>
<dbReference type="NCBIfam" id="TIGR02447">
    <property type="entry name" value="yiiD_Cterm"/>
    <property type="match status" value="1"/>
</dbReference>
<protein>
    <submittedName>
        <fullName evidence="2">Thioesterase</fullName>
    </submittedName>
</protein>
<proteinExistence type="predicted"/>
<dbReference type="InterPro" id="IPR012660">
    <property type="entry name" value="YiiD_C"/>
</dbReference>
<evidence type="ECO:0000259" key="1">
    <source>
        <dbReference type="Pfam" id="PF09500"/>
    </source>
</evidence>
<accession>A0A6M0RI19</accession>
<dbReference type="InterPro" id="IPR029069">
    <property type="entry name" value="HotDog_dom_sf"/>
</dbReference>
<dbReference type="SUPFAM" id="SSF54637">
    <property type="entry name" value="Thioesterase/thiol ester dehydrase-isomerase"/>
    <property type="match status" value="1"/>
</dbReference>
<sequence length="151" mass="16418">MAIDCITIEQYLHEHIPMSKAMAVAVASINDSGVLLSAPLAPNINHRNTVFGGSISTLAILSAWTFVHVQLKTLNIPSRIVIQSNSLEYTNPATGDVQARCFSPDSNVWQCFINTLTKRGKGRISLSSEVYSNGLLVGQFHGKYVALKSND</sequence>
<dbReference type="RefSeq" id="WP_163697704.1">
    <property type="nucleotide sequence ID" value="NZ_QXHD01000004.1"/>
</dbReference>
<dbReference type="Pfam" id="PF09500">
    <property type="entry name" value="YiiD_C"/>
    <property type="match status" value="1"/>
</dbReference>
<reference evidence="2 3" key="1">
    <citation type="journal article" date="2020" name="Microb. Ecol.">
        <title>Ecogenomics of the Marine Benthic Filamentous Cyanobacterium Adonisia.</title>
        <authorList>
            <person name="Walter J.M."/>
            <person name="Coutinho F.H."/>
            <person name="Leomil L."/>
            <person name="Hargreaves P.I."/>
            <person name="Campeao M.E."/>
            <person name="Vieira V.V."/>
            <person name="Silva B.S."/>
            <person name="Fistarol G.O."/>
            <person name="Salomon P.S."/>
            <person name="Sawabe T."/>
            <person name="Mino S."/>
            <person name="Hosokawa M."/>
            <person name="Miyashita H."/>
            <person name="Maruyama F."/>
            <person name="van Verk M.C."/>
            <person name="Dutilh B.E."/>
            <person name="Thompson C.C."/>
            <person name="Thompson F.L."/>
        </authorList>
    </citation>
    <scope>NUCLEOTIDE SEQUENCE [LARGE SCALE GENOMIC DNA]</scope>
    <source>
        <strain evidence="2 3">CCMR0081</strain>
    </source>
</reference>
<evidence type="ECO:0000313" key="2">
    <source>
        <dbReference type="EMBL" id="NEZ55815.1"/>
    </source>
</evidence>
<comment type="caution">
    <text evidence="2">The sequence shown here is derived from an EMBL/GenBank/DDBJ whole genome shotgun (WGS) entry which is preliminary data.</text>
</comment>
<dbReference type="AlphaFoldDB" id="A0A6M0RI19"/>
<dbReference type="Proteomes" id="UP000481033">
    <property type="component" value="Unassembled WGS sequence"/>
</dbReference>
<organism evidence="2 3">
    <name type="scientific">Adonisia turfae CCMR0081</name>
    <dbReference type="NCBI Taxonomy" id="2292702"/>
    <lineage>
        <taxon>Bacteria</taxon>
        <taxon>Bacillati</taxon>
        <taxon>Cyanobacteriota</taxon>
        <taxon>Adonisia</taxon>
        <taxon>Adonisia turfae</taxon>
    </lineage>
</organism>